<dbReference type="Proteomes" id="UP000053477">
    <property type="component" value="Unassembled WGS sequence"/>
</dbReference>
<proteinExistence type="inferred from homology"/>
<evidence type="ECO:0000256" key="3">
    <source>
        <dbReference type="ARBA" id="ARBA00022574"/>
    </source>
</evidence>
<organism evidence="9 10">
    <name type="scientific">Schizopora paradoxa</name>
    <dbReference type="NCBI Taxonomy" id="27342"/>
    <lineage>
        <taxon>Eukaryota</taxon>
        <taxon>Fungi</taxon>
        <taxon>Dikarya</taxon>
        <taxon>Basidiomycota</taxon>
        <taxon>Agaricomycotina</taxon>
        <taxon>Agaricomycetes</taxon>
        <taxon>Hymenochaetales</taxon>
        <taxon>Schizoporaceae</taxon>
        <taxon>Schizopora</taxon>
    </lineage>
</organism>
<dbReference type="PANTHER" id="PTHR19877">
    <property type="entry name" value="EUKARYOTIC TRANSLATION INITIATION FACTOR 3 SUBUNIT I"/>
    <property type="match status" value="1"/>
</dbReference>
<dbReference type="GO" id="GO:0033290">
    <property type="term" value="C:eukaryotic 48S preinitiation complex"/>
    <property type="evidence" value="ECO:0007669"/>
    <property type="project" value="UniProtKB-UniRule"/>
</dbReference>
<evidence type="ECO:0000256" key="5">
    <source>
        <dbReference type="ARBA" id="ARBA00022917"/>
    </source>
</evidence>
<keyword evidence="1 7" id="KW-0963">Cytoplasm</keyword>
<dbReference type="OrthoDB" id="24966at2759"/>
<dbReference type="Gene3D" id="2.130.10.10">
    <property type="entry name" value="YVTN repeat-like/Quinoprotein amine dehydrogenase"/>
    <property type="match status" value="1"/>
</dbReference>
<dbReference type="GO" id="GO:0003743">
    <property type="term" value="F:translation initiation factor activity"/>
    <property type="evidence" value="ECO:0007669"/>
    <property type="project" value="UniProtKB-UniRule"/>
</dbReference>
<feature type="repeat" description="WD" evidence="8">
    <location>
        <begin position="282"/>
        <end position="312"/>
    </location>
</feature>
<dbReference type="PROSITE" id="PS50082">
    <property type="entry name" value="WD_REPEATS_2"/>
    <property type="match status" value="4"/>
</dbReference>
<dbReference type="SUPFAM" id="SSF50978">
    <property type="entry name" value="WD40 repeat-like"/>
    <property type="match status" value="1"/>
</dbReference>
<dbReference type="EMBL" id="KQ085938">
    <property type="protein sequence ID" value="KLO14801.1"/>
    <property type="molecule type" value="Genomic_DNA"/>
</dbReference>
<evidence type="ECO:0000256" key="6">
    <source>
        <dbReference type="ARBA" id="ARBA00038394"/>
    </source>
</evidence>
<sequence length="332" mass="37248">MRPILLQGHERPLTQIRFNKEGDLLFSCSKDHTINVWFSDNGERLGTYDGHNGTIWTVDVDSKSEILISGSADNTMRLWEVRTGKCLYTWEFPTAVKRVAWSEDDKQLVCITEQRMGYQGAVRIFTINRENPTQQSEEPDAMFHPIASKATVCAFASPSLIVTGHESGKVALYDWQTGEEVAVNERAHSMVVTDLQLSPDRTYFITSSKDKVARVHDSRTLDVLKTFATETPLNSAALSSQKPYVLIGGGQEAMSVTTTSLRQGKFETRFWHLVFEEEIGRVKGHFGPINTLAVLPSGKGFASGGEDGFVRMHHYDESYFRAKPYGDLEVDL</sequence>
<comment type="similarity">
    <text evidence="7">Belongs to the eIF-3 subunit I family.</text>
</comment>
<keyword evidence="4" id="KW-0677">Repeat</keyword>
<reference evidence="9 10" key="1">
    <citation type="submission" date="2015-04" db="EMBL/GenBank/DDBJ databases">
        <title>Complete genome sequence of Schizopora paradoxa KUC8140, a cosmopolitan wood degrader in East Asia.</title>
        <authorList>
            <consortium name="DOE Joint Genome Institute"/>
            <person name="Min B."/>
            <person name="Park H."/>
            <person name="Jang Y."/>
            <person name="Kim J.-J."/>
            <person name="Kim K.H."/>
            <person name="Pangilinan J."/>
            <person name="Lipzen A."/>
            <person name="Riley R."/>
            <person name="Grigoriev I.V."/>
            <person name="Spatafora J.W."/>
            <person name="Choi I.-G."/>
        </authorList>
    </citation>
    <scope>NUCLEOTIDE SEQUENCE [LARGE SCALE GENOMIC DNA]</scope>
    <source>
        <strain evidence="9 10">KUC8140</strain>
    </source>
</reference>
<name>A0A0H2SCW3_9AGAM</name>
<keyword evidence="2 7" id="KW-0396">Initiation factor</keyword>
<dbReference type="GO" id="GO:0001732">
    <property type="term" value="P:formation of cytoplasmic translation initiation complex"/>
    <property type="evidence" value="ECO:0007669"/>
    <property type="project" value="UniProtKB-UniRule"/>
</dbReference>
<keyword evidence="10" id="KW-1185">Reference proteome</keyword>
<dbReference type="InParanoid" id="A0A0H2SCW3"/>
<dbReference type="GO" id="GO:0071541">
    <property type="term" value="C:eukaryotic translation initiation factor 3 complex, eIF3m"/>
    <property type="evidence" value="ECO:0007669"/>
    <property type="project" value="TreeGrafter"/>
</dbReference>
<dbReference type="FunCoup" id="A0A0H2SCW3">
    <property type="interactions" value="556"/>
</dbReference>
<evidence type="ECO:0000313" key="10">
    <source>
        <dbReference type="Proteomes" id="UP000053477"/>
    </source>
</evidence>
<dbReference type="AlphaFoldDB" id="A0A0H2SCW3"/>
<dbReference type="CDD" id="cd00200">
    <property type="entry name" value="WD40"/>
    <property type="match status" value="1"/>
</dbReference>
<dbReference type="InterPro" id="IPR027525">
    <property type="entry name" value="eIF3i"/>
</dbReference>
<comment type="function">
    <text evidence="7">Component of the eukaryotic translation initiation factor 3 (eIF-3) complex, which is involved in protein synthesis of a specialized repertoire of mRNAs and, together with other initiation factors, stimulates binding of mRNA and methionyl-tRNAi to the 40S ribosome. The eIF-3 complex specifically targets and initiates translation of a subset of mRNAs involved in cell proliferation.</text>
</comment>
<dbReference type="GO" id="GO:0003723">
    <property type="term" value="F:RNA binding"/>
    <property type="evidence" value="ECO:0007669"/>
    <property type="project" value="TreeGrafter"/>
</dbReference>
<comment type="similarity">
    <text evidence="6">Belongs to the WD repeat STRAP family.</text>
</comment>
<protein>
    <recommendedName>
        <fullName evidence="7">Eukaryotic translation initiation factor 3 subunit I</fullName>
        <shortName evidence="7">eIF3i</shortName>
    </recommendedName>
    <alternativeName>
        <fullName evidence="7">Eukaryotic translation initiation factor 3 39 kDa subunit homolog</fullName>
        <shortName evidence="7">eIF-3 39 kDa subunit homolog</shortName>
    </alternativeName>
</protein>
<comment type="subcellular location">
    <subcellularLocation>
        <location evidence="7">Cytoplasm</location>
    </subcellularLocation>
</comment>
<dbReference type="SMART" id="SM00320">
    <property type="entry name" value="WD40"/>
    <property type="match status" value="6"/>
</dbReference>
<evidence type="ECO:0000256" key="7">
    <source>
        <dbReference type="HAMAP-Rule" id="MF_03008"/>
    </source>
</evidence>
<feature type="repeat" description="WD" evidence="8">
    <location>
        <begin position="185"/>
        <end position="226"/>
    </location>
</feature>
<dbReference type="PANTHER" id="PTHR19877:SF1">
    <property type="entry name" value="EUKARYOTIC TRANSLATION INITIATION FACTOR 3 SUBUNIT I"/>
    <property type="match status" value="1"/>
</dbReference>
<feature type="repeat" description="WD" evidence="8">
    <location>
        <begin position="6"/>
        <end position="47"/>
    </location>
</feature>
<evidence type="ECO:0000256" key="2">
    <source>
        <dbReference type="ARBA" id="ARBA00022540"/>
    </source>
</evidence>
<gene>
    <name evidence="7" type="primary">TIF34</name>
    <name evidence="9" type="ORF">SCHPADRAFT_902940</name>
</gene>
<comment type="subunit">
    <text evidence="7">Component of the eukaryotic translation initiation factor 3 (eIF-3) complex.</text>
</comment>
<dbReference type="GO" id="GO:0016282">
    <property type="term" value="C:eukaryotic 43S preinitiation complex"/>
    <property type="evidence" value="ECO:0007669"/>
    <property type="project" value="UniProtKB-UniRule"/>
</dbReference>
<dbReference type="InterPro" id="IPR036322">
    <property type="entry name" value="WD40_repeat_dom_sf"/>
</dbReference>
<feature type="repeat" description="WD" evidence="8">
    <location>
        <begin position="48"/>
        <end position="89"/>
    </location>
</feature>
<dbReference type="PROSITE" id="PS00678">
    <property type="entry name" value="WD_REPEATS_1"/>
    <property type="match status" value="1"/>
</dbReference>
<dbReference type="InterPro" id="IPR019775">
    <property type="entry name" value="WD40_repeat_CS"/>
</dbReference>
<evidence type="ECO:0000313" key="9">
    <source>
        <dbReference type="EMBL" id="KLO14801.1"/>
    </source>
</evidence>
<dbReference type="InterPro" id="IPR015943">
    <property type="entry name" value="WD40/YVTN_repeat-like_dom_sf"/>
</dbReference>
<dbReference type="InterPro" id="IPR001680">
    <property type="entry name" value="WD40_rpt"/>
</dbReference>
<keyword evidence="5 7" id="KW-0648">Protein biosynthesis</keyword>
<dbReference type="STRING" id="27342.A0A0H2SCW3"/>
<dbReference type="PROSITE" id="PS50294">
    <property type="entry name" value="WD_REPEATS_REGION"/>
    <property type="match status" value="2"/>
</dbReference>
<dbReference type="Pfam" id="PF24805">
    <property type="entry name" value="EIF3I"/>
    <property type="match status" value="1"/>
</dbReference>
<accession>A0A0H2SCW3</accession>
<evidence type="ECO:0000256" key="8">
    <source>
        <dbReference type="PROSITE-ProRule" id="PRU00221"/>
    </source>
</evidence>
<dbReference type="HAMAP" id="MF_03008">
    <property type="entry name" value="eIF3i"/>
    <property type="match status" value="1"/>
</dbReference>
<evidence type="ECO:0000256" key="4">
    <source>
        <dbReference type="ARBA" id="ARBA00022737"/>
    </source>
</evidence>
<evidence type="ECO:0000256" key="1">
    <source>
        <dbReference type="ARBA" id="ARBA00022490"/>
    </source>
</evidence>
<keyword evidence="3 8" id="KW-0853">WD repeat</keyword>